<keyword evidence="4" id="KW-0832">Ubl conjugation</keyword>
<evidence type="ECO:0000256" key="3">
    <source>
        <dbReference type="ARBA" id="ARBA00022588"/>
    </source>
</evidence>
<keyword evidence="3" id="KW-0399">Innate immunity</keyword>
<gene>
    <name evidence="7" type="ORF">PACLA_8A009340</name>
</gene>
<name>A0A7D9EGP5_PARCT</name>
<dbReference type="Pfam" id="PF16739">
    <property type="entry name" value="CARD_2"/>
    <property type="match status" value="1"/>
</dbReference>
<dbReference type="SUPFAM" id="SSF47986">
    <property type="entry name" value="DEATH domain"/>
    <property type="match status" value="1"/>
</dbReference>
<sequence>MVDITDWEQVSSRVKYIIKEIDPIKLLPVLELAGILGEQDGQCISAVCTAKGPIHATQNELLVRLKKRGPTAFPNFVAALRETGQSHAAQLLDPTFKGKHSIYLPKCFN</sequence>
<accession>A0A7D9EGP5</accession>
<keyword evidence="1" id="KW-1017">Isopeptide bond</keyword>
<dbReference type="GO" id="GO:0045087">
    <property type="term" value="P:innate immune response"/>
    <property type="evidence" value="ECO:0007669"/>
    <property type="project" value="UniProtKB-KW"/>
</dbReference>
<dbReference type="EMBL" id="CACRXK020005958">
    <property type="protein sequence ID" value="CAB4007920.1"/>
    <property type="molecule type" value="Genomic_DNA"/>
</dbReference>
<evidence type="ECO:0000313" key="7">
    <source>
        <dbReference type="EMBL" id="CAB4007920.1"/>
    </source>
</evidence>
<feature type="domain" description="Caspase recruitment" evidence="6">
    <location>
        <begin position="13"/>
        <end position="93"/>
    </location>
</feature>
<evidence type="ECO:0000256" key="2">
    <source>
        <dbReference type="ARBA" id="ARBA00022553"/>
    </source>
</evidence>
<dbReference type="AlphaFoldDB" id="A0A7D9EGP5"/>
<dbReference type="GO" id="GO:0005737">
    <property type="term" value="C:cytoplasm"/>
    <property type="evidence" value="ECO:0007669"/>
    <property type="project" value="UniProtKB-ARBA"/>
</dbReference>
<proteinExistence type="predicted"/>
<keyword evidence="2" id="KW-0597">Phosphoprotein</keyword>
<dbReference type="CDD" id="cd01671">
    <property type="entry name" value="CARD"/>
    <property type="match status" value="1"/>
</dbReference>
<protein>
    <recommendedName>
        <fullName evidence="6">Caspase recruitment domain-containing protein</fullName>
    </recommendedName>
</protein>
<dbReference type="Gene3D" id="1.10.533.10">
    <property type="entry name" value="Death Domain, Fas"/>
    <property type="match status" value="1"/>
</dbReference>
<dbReference type="Proteomes" id="UP001152795">
    <property type="component" value="Unassembled WGS sequence"/>
</dbReference>
<organism evidence="7 8">
    <name type="scientific">Paramuricea clavata</name>
    <name type="common">Red gorgonian</name>
    <name type="synonym">Violescent sea-whip</name>
    <dbReference type="NCBI Taxonomy" id="317549"/>
    <lineage>
        <taxon>Eukaryota</taxon>
        <taxon>Metazoa</taxon>
        <taxon>Cnidaria</taxon>
        <taxon>Anthozoa</taxon>
        <taxon>Octocorallia</taxon>
        <taxon>Malacalcyonacea</taxon>
        <taxon>Plexauridae</taxon>
        <taxon>Paramuricea</taxon>
    </lineage>
</organism>
<evidence type="ECO:0000256" key="4">
    <source>
        <dbReference type="ARBA" id="ARBA00022843"/>
    </source>
</evidence>
<dbReference type="InterPro" id="IPR031964">
    <property type="entry name" value="CARD_dom"/>
</dbReference>
<dbReference type="InterPro" id="IPR011029">
    <property type="entry name" value="DEATH-like_dom_sf"/>
</dbReference>
<keyword evidence="8" id="KW-1185">Reference proteome</keyword>
<evidence type="ECO:0000259" key="6">
    <source>
        <dbReference type="Pfam" id="PF16739"/>
    </source>
</evidence>
<evidence type="ECO:0000256" key="1">
    <source>
        <dbReference type="ARBA" id="ARBA00022499"/>
    </source>
</evidence>
<evidence type="ECO:0000313" key="8">
    <source>
        <dbReference type="Proteomes" id="UP001152795"/>
    </source>
</evidence>
<keyword evidence="5" id="KW-0391">Immunity</keyword>
<evidence type="ECO:0000256" key="5">
    <source>
        <dbReference type="ARBA" id="ARBA00022859"/>
    </source>
</evidence>
<reference evidence="7" key="1">
    <citation type="submission" date="2020-04" db="EMBL/GenBank/DDBJ databases">
        <authorList>
            <person name="Alioto T."/>
            <person name="Alioto T."/>
            <person name="Gomez Garrido J."/>
        </authorList>
    </citation>
    <scope>NUCLEOTIDE SEQUENCE</scope>
    <source>
        <strain evidence="7">A484AB</strain>
    </source>
</reference>
<comment type="caution">
    <text evidence="7">The sequence shown here is derived from an EMBL/GenBank/DDBJ whole genome shotgun (WGS) entry which is preliminary data.</text>
</comment>